<dbReference type="EMBL" id="BAAADD010000004">
    <property type="protein sequence ID" value="GAA0568131.1"/>
    <property type="molecule type" value="Genomic_DNA"/>
</dbReference>
<keyword evidence="5" id="KW-1185">Reference proteome</keyword>
<protein>
    <submittedName>
        <fullName evidence="4">L-fucose mutarotase</fullName>
    </submittedName>
</protein>
<dbReference type="InterPro" id="IPR023750">
    <property type="entry name" value="RbsD-like_sf"/>
</dbReference>
<comment type="caution">
    <text evidence="4">The sequence shown here is derived from an EMBL/GenBank/DDBJ whole genome shotgun (WGS) entry which is preliminary data.</text>
</comment>
<sequence>MLKGISPLLSPDLLSVLCRMGHGDEIVLADAHFPGESVNGRVLRADGLRIAPLLDAILPLFELDSYVPHPVFMMAPVDGDRLDEELLKSYRAAIEAHAPGAPATEFIERFAFYDRTKSAFAVLMTGETAQYGNIILKKGVTRRA</sequence>
<comment type="catalytic activity">
    <reaction evidence="1">
        <text>beta-D-ribopyranose = beta-D-ribofuranose</text>
        <dbReference type="Rhea" id="RHEA:25432"/>
        <dbReference type="ChEBI" id="CHEBI:27476"/>
        <dbReference type="ChEBI" id="CHEBI:47002"/>
        <dbReference type="EC" id="5.4.99.62"/>
    </reaction>
</comment>
<dbReference type="Pfam" id="PF05025">
    <property type="entry name" value="RbsD_FucU"/>
    <property type="match status" value="1"/>
</dbReference>
<dbReference type="Proteomes" id="UP001499951">
    <property type="component" value="Unassembled WGS sequence"/>
</dbReference>
<evidence type="ECO:0000313" key="4">
    <source>
        <dbReference type="EMBL" id="GAA0568131.1"/>
    </source>
</evidence>
<name>A0ABN1EJR0_9PROT</name>
<keyword evidence="2" id="KW-0413">Isomerase</keyword>
<evidence type="ECO:0000256" key="3">
    <source>
        <dbReference type="ARBA" id="ARBA00036324"/>
    </source>
</evidence>
<evidence type="ECO:0000256" key="2">
    <source>
        <dbReference type="ARBA" id="ARBA00023235"/>
    </source>
</evidence>
<dbReference type="PANTHER" id="PTHR31690">
    <property type="entry name" value="FUCOSE MUTAROTASE"/>
    <property type="match status" value="1"/>
</dbReference>
<evidence type="ECO:0000256" key="1">
    <source>
        <dbReference type="ARBA" id="ARBA00000223"/>
    </source>
</evidence>
<dbReference type="InterPro" id="IPR007721">
    <property type="entry name" value="RbsD_FucU"/>
</dbReference>
<gene>
    <name evidence="4" type="primary">fucU</name>
    <name evidence="4" type="ORF">GCM10008942_15880</name>
</gene>
<dbReference type="SUPFAM" id="SSF102546">
    <property type="entry name" value="RbsD-like"/>
    <property type="match status" value="1"/>
</dbReference>
<organism evidence="4 5">
    <name type="scientific">Rhizomicrobium electricum</name>
    <dbReference type="NCBI Taxonomy" id="480070"/>
    <lineage>
        <taxon>Bacteria</taxon>
        <taxon>Pseudomonadati</taxon>
        <taxon>Pseudomonadota</taxon>
        <taxon>Alphaproteobacteria</taxon>
        <taxon>Micropepsales</taxon>
        <taxon>Micropepsaceae</taxon>
        <taxon>Rhizomicrobium</taxon>
    </lineage>
</organism>
<comment type="catalytic activity">
    <reaction evidence="3">
        <text>alpha-L-fucose = beta-L-fucose</text>
        <dbReference type="Rhea" id="RHEA:25580"/>
        <dbReference type="ChEBI" id="CHEBI:42548"/>
        <dbReference type="ChEBI" id="CHEBI:42589"/>
        <dbReference type="EC" id="5.1.3.29"/>
    </reaction>
</comment>
<dbReference type="InterPro" id="IPR050443">
    <property type="entry name" value="RbsD/FucU_mutarotase"/>
</dbReference>
<dbReference type="NCBIfam" id="NF011949">
    <property type="entry name" value="PRK15420.1"/>
    <property type="match status" value="1"/>
</dbReference>
<evidence type="ECO:0000313" key="5">
    <source>
        <dbReference type="Proteomes" id="UP001499951"/>
    </source>
</evidence>
<dbReference type="Gene3D" id="3.40.1650.10">
    <property type="entry name" value="RbsD-like domain"/>
    <property type="match status" value="1"/>
</dbReference>
<dbReference type="RefSeq" id="WP_166929986.1">
    <property type="nucleotide sequence ID" value="NZ_BAAADD010000004.1"/>
</dbReference>
<dbReference type="PANTHER" id="PTHR31690:SF4">
    <property type="entry name" value="FUCOSE MUTAROTASE"/>
    <property type="match status" value="1"/>
</dbReference>
<accession>A0ABN1EJR0</accession>
<proteinExistence type="predicted"/>
<reference evidence="4 5" key="1">
    <citation type="journal article" date="2019" name="Int. J. Syst. Evol. Microbiol.">
        <title>The Global Catalogue of Microorganisms (GCM) 10K type strain sequencing project: providing services to taxonomists for standard genome sequencing and annotation.</title>
        <authorList>
            <consortium name="The Broad Institute Genomics Platform"/>
            <consortium name="The Broad Institute Genome Sequencing Center for Infectious Disease"/>
            <person name="Wu L."/>
            <person name="Ma J."/>
        </authorList>
    </citation>
    <scope>NUCLEOTIDE SEQUENCE [LARGE SCALE GENOMIC DNA]</scope>
    <source>
        <strain evidence="4 5">JCM 15089</strain>
    </source>
</reference>